<feature type="transmembrane region" description="Helical" evidence="1">
    <location>
        <begin position="35"/>
        <end position="68"/>
    </location>
</feature>
<gene>
    <name evidence="2" type="ORF">CIK00_14760</name>
</gene>
<dbReference type="EMBL" id="NPIB01000020">
    <property type="protein sequence ID" value="PLC57041.1"/>
    <property type="molecule type" value="Genomic_DNA"/>
</dbReference>
<proteinExistence type="predicted"/>
<organism evidence="2 3">
    <name type="scientific">Photobacterium carnosum</name>
    <dbReference type="NCBI Taxonomy" id="2023717"/>
    <lineage>
        <taxon>Bacteria</taxon>
        <taxon>Pseudomonadati</taxon>
        <taxon>Pseudomonadota</taxon>
        <taxon>Gammaproteobacteria</taxon>
        <taxon>Vibrionales</taxon>
        <taxon>Vibrionaceae</taxon>
        <taxon>Photobacterium</taxon>
    </lineage>
</organism>
<dbReference type="Proteomes" id="UP000234420">
    <property type="component" value="Unassembled WGS sequence"/>
</dbReference>
<evidence type="ECO:0000313" key="2">
    <source>
        <dbReference type="EMBL" id="PLC57041.1"/>
    </source>
</evidence>
<evidence type="ECO:0000313" key="3">
    <source>
        <dbReference type="Proteomes" id="UP000234420"/>
    </source>
</evidence>
<accession>A0A2N4UPU9</accession>
<reference evidence="2 3" key="1">
    <citation type="journal article" date="2018" name="Syst. Appl. Microbiol.">
        <title>Photobacterium carnosum sp. nov., isolated from spoiled modified atmosphere packaged poultry meat.</title>
        <authorList>
            <person name="Hilgarth M."/>
            <person name="Fuertes S."/>
            <person name="Ehrmann M."/>
            <person name="Vogel R.F."/>
        </authorList>
    </citation>
    <scope>NUCLEOTIDE SEQUENCE [LARGE SCALE GENOMIC DNA]</scope>
    <source>
        <strain evidence="2 3">TMW 2.2021</strain>
    </source>
</reference>
<sequence>MQTQRENTQQTKLDDLDEAAIILLGLTSSELGMVFGGSIMCFALICLIILGLMGLPIGIAIGLIQGWLLSKKIGRMKQGRPSYLLVGELTKKWQLQGLSIFGLFKIKIPSGFIDDTSWDTQSHIHGTQLDLIKRKSNDEDEI</sequence>
<protein>
    <submittedName>
        <fullName evidence="2">DUF3487 domain-containing protein</fullName>
    </submittedName>
</protein>
<keyword evidence="3" id="KW-1185">Reference proteome</keyword>
<dbReference type="InterPro" id="IPR021877">
    <property type="entry name" value="DUF3487"/>
</dbReference>
<dbReference type="Pfam" id="PF11990">
    <property type="entry name" value="DUF3487"/>
    <property type="match status" value="1"/>
</dbReference>
<evidence type="ECO:0000256" key="1">
    <source>
        <dbReference type="SAM" id="Phobius"/>
    </source>
</evidence>
<keyword evidence="1" id="KW-0472">Membrane</keyword>
<keyword evidence="1" id="KW-0812">Transmembrane</keyword>
<keyword evidence="1" id="KW-1133">Transmembrane helix</keyword>
<dbReference type="AlphaFoldDB" id="A0A2N4UPU9"/>
<dbReference type="RefSeq" id="WP_065208215.1">
    <property type="nucleotide sequence ID" value="NZ_JABJXE010000015.1"/>
</dbReference>
<name>A0A2N4UPU9_9GAMM</name>
<comment type="caution">
    <text evidence="2">The sequence shown here is derived from an EMBL/GenBank/DDBJ whole genome shotgun (WGS) entry which is preliminary data.</text>
</comment>